<sequence>MEKSEELDQLNREIHSISCSGKAYATWLSMQCVQECREACGGHGYLKASRLGDLRSDIDPTVTYEGDNNVLLQQTANYLLSNFKSGGSYERFISPLKTINFVSKAKYLLTMNRSRIWEQTCDEIVLNAYRFLCCYLLEKLIHDSNKNVAANQVFVHKSLSLAFFEHNSLLHL</sequence>
<dbReference type="PANTHER" id="PTHR10909">
    <property type="entry name" value="ELECTRON TRANSPORT OXIDOREDUCTASE"/>
    <property type="match status" value="1"/>
</dbReference>
<dbReference type="InterPro" id="IPR036250">
    <property type="entry name" value="AcylCo_DH-like_C"/>
</dbReference>
<feature type="domain" description="Acyl-CoA oxidase C-alpha1" evidence="2">
    <location>
        <begin position="8"/>
        <end position="80"/>
    </location>
</feature>
<evidence type="ECO:0000313" key="3">
    <source>
        <dbReference type="Proteomes" id="UP000887565"/>
    </source>
</evidence>
<name>A0A915JCX1_ROMCU</name>
<dbReference type="Pfam" id="PF22924">
    <property type="entry name" value="ACOX_C_alpha1"/>
    <property type="match status" value="1"/>
</dbReference>
<reference evidence="4" key="1">
    <citation type="submission" date="2022-11" db="UniProtKB">
        <authorList>
            <consortium name="WormBaseParasite"/>
        </authorList>
    </citation>
    <scope>IDENTIFICATION</scope>
</reference>
<evidence type="ECO:0000259" key="2">
    <source>
        <dbReference type="Pfam" id="PF22924"/>
    </source>
</evidence>
<proteinExistence type="predicted"/>
<protein>
    <submittedName>
        <fullName evidence="4">Acyl-CoA dehydrogenase/oxidase C-terminal domain-containing protein</fullName>
    </submittedName>
</protein>
<dbReference type="GO" id="GO:0033540">
    <property type="term" value="P:fatty acid beta-oxidation using acyl-CoA oxidase"/>
    <property type="evidence" value="ECO:0007669"/>
    <property type="project" value="TreeGrafter"/>
</dbReference>
<comment type="pathway">
    <text evidence="1">Lipid metabolism.</text>
</comment>
<dbReference type="GO" id="GO:0005777">
    <property type="term" value="C:peroxisome"/>
    <property type="evidence" value="ECO:0007669"/>
    <property type="project" value="InterPro"/>
</dbReference>
<dbReference type="WBParaSite" id="nRc.2.0.1.t23466-RA">
    <property type="protein sequence ID" value="nRc.2.0.1.t23466-RA"/>
    <property type="gene ID" value="nRc.2.0.1.g23466"/>
</dbReference>
<evidence type="ECO:0000256" key="1">
    <source>
        <dbReference type="ARBA" id="ARBA00005189"/>
    </source>
</evidence>
<dbReference type="AlphaFoldDB" id="A0A915JCX1"/>
<organism evidence="3 4">
    <name type="scientific">Romanomermis culicivorax</name>
    <name type="common">Nematode worm</name>
    <dbReference type="NCBI Taxonomy" id="13658"/>
    <lineage>
        <taxon>Eukaryota</taxon>
        <taxon>Metazoa</taxon>
        <taxon>Ecdysozoa</taxon>
        <taxon>Nematoda</taxon>
        <taxon>Enoplea</taxon>
        <taxon>Dorylaimia</taxon>
        <taxon>Mermithida</taxon>
        <taxon>Mermithoidea</taxon>
        <taxon>Mermithidae</taxon>
        <taxon>Romanomermis</taxon>
    </lineage>
</organism>
<dbReference type="GO" id="GO:0055088">
    <property type="term" value="P:lipid homeostasis"/>
    <property type="evidence" value="ECO:0007669"/>
    <property type="project" value="TreeGrafter"/>
</dbReference>
<evidence type="ECO:0000313" key="4">
    <source>
        <dbReference type="WBParaSite" id="nRc.2.0.1.t23466-RA"/>
    </source>
</evidence>
<dbReference type="GO" id="GO:0071949">
    <property type="term" value="F:FAD binding"/>
    <property type="evidence" value="ECO:0007669"/>
    <property type="project" value="InterPro"/>
</dbReference>
<keyword evidence="3" id="KW-1185">Reference proteome</keyword>
<accession>A0A915JCX1</accession>
<dbReference type="InterPro" id="IPR012258">
    <property type="entry name" value="Acyl-CoA_oxidase"/>
</dbReference>
<dbReference type="GO" id="GO:0016402">
    <property type="term" value="F:pristanoyl-CoA oxidase activity"/>
    <property type="evidence" value="ECO:0007669"/>
    <property type="project" value="TreeGrafter"/>
</dbReference>
<dbReference type="InterPro" id="IPR055060">
    <property type="entry name" value="ACOX_C_alpha1"/>
</dbReference>
<dbReference type="Gene3D" id="1.20.140.10">
    <property type="entry name" value="Butyryl-CoA Dehydrogenase, subunit A, domain 3"/>
    <property type="match status" value="1"/>
</dbReference>
<dbReference type="Proteomes" id="UP000887565">
    <property type="component" value="Unplaced"/>
</dbReference>
<dbReference type="SUPFAM" id="SSF47203">
    <property type="entry name" value="Acyl-CoA dehydrogenase C-terminal domain-like"/>
    <property type="match status" value="1"/>
</dbReference>
<dbReference type="PANTHER" id="PTHR10909:SF390">
    <property type="entry name" value="PEROXISOMAL ACYL-COENZYME A OXIDASE 3"/>
    <property type="match status" value="1"/>
</dbReference>
<dbReference type="GO" id="GO:0005504">
    <property type="term" value="F:fatty acid binding"/>
    <property type="evidence" value="ECO:0007669"/>
    <property type="project" value="TreeGrafter"/>
</dbReference>